<evidence type="ECO:0000259" key="1">
    <source>
        <dbReference type="Pfam" id="PF01928"/>
    </source>
</evidence>
<dbReference type="EMBL" id="WUUL01000007">
    <property type="protein sequence ID" value="MXQ54315.1"/>
    <property type="molecule type" value="Genomic_DNA"/>
</dbReference>
<gene>
    <name evidence="2" type="ORF">GSM42_11455</name>
</gene>
<dbReference type="AlphaFoldDB" id="A0A6I4VW39"/>
<dbReference type="InterPro" id="IPR033469">
    <property type="entry name" value="CYTH-like_dom_sf"/>
</dbReference>
<keyword evidence="3" id="KW-1185">Reference proteome</keyword>
<name>A0A6I4VW39_9BACL</name>
<reference evidence="2 3" key="1">
    <citation type="submission" date="2019-12" db="EMBL/GenBank/DDBJ databases">
        <title>Whole-genome analyses of novel actinobacteria.</title>
        <authorList>
            <person name="Sahin N."/>
            <person name="Saygin H."/>
        </authorList>
    </citation>
    <scope>NUCLEOTIDE SEQUENCE [LARGE SCALE GENOMIC DNA]</scope>
    <source>
        <strain evidence="2 3">KC615</strain>
    </source>
</reference>
<comment type="caution">
    <text evidence="2">The sequence shown here is derived from an EMBL/GenBank/DDBJ whole genome shotgun (WGS) entry which is preliminary data.</text>
</comment>
<dbReference type="Gene3D" id="2.40.320.10">
    <property type="entry name" value="Hypothetical Protein Pfu-838710-001"/>
    <property type="match status" value="1"/>
</dbReference>
<dbReference type="Pfam" id="PF01928">
    <property type="entry name" value="CYTH"/>
    <property type="match status" value="1"/>
</dbReference>
<organism evidence="2 3">
    <name type="scientific">Shimazuella alba</name>
    <dbReference type="NCBI Taxonomy" id="2690964"/>
    <lineage>
        <taxon>Bacteria</taxon>
        <taxon>Bacillati</taxon>
        <taxon>Bacillota</taxon>
        <taxon>Bacilli</taxon>
        <taxon>Bacillales</taxon>
        <taxon>Thermoactinomycetaceae</taxon>
        <taxon>Shimazuella</taxon>
    </lineage>
</organism>
<sequence>MEDIRLGIEYEARILEINSQEIENKILFCGGEKIRESLMRRYVYAVNEEDLQKFIRLRDTGFEVTLTYKEIKHDGIDGTEETELVVDDFDKTNEFLSRLGYQSKWYQENYRTSFQLRGTRLEIDQWPMIPPYLEIEADTYEEVIQMAEILGYHKDELVGENTLKIYAKYGIDLKTIKDLRFSK</sequence>
<dbReference type="Proteomes" id="UP000430692">
    <property type="component" value="Unassembled WGS sequence"/>
</dbReference>
<proteinExistence type="predicted"/>
<dbReference type="SUPFAM" id="SSF55154">
    <property type="entry name" value="CYTH-like phosphatases"/>
    <property type="match status" value="1"/>
</dbReference>
<feature type="domain" description="CYTH" evidence="1">
    <location>
        <begin position="9"/>
        <end position="150"/>
    </location>
</feature>
<protein>
    <submittedName>
        <fullName evidence="2">CYTH domain-containing protein</fullName>
    </submittedName>
</protein>
<dbReference type="InterPro" id="IPR023577">
    <property type="entry name" value="CYTH_domain"/>
</dbReference>
<evidence type="ECO:0000313" key="2">
    <source>
        <dbReference type="EMBL" id="MXQ54315.1"/>
    </source>
</evidence>
<accession>A0A6I4VW39</accession>
<evidence type="ECO:0000313" key="3">
    <source>
        <dbReference type="Proteomes" id="UP000430692"/>
    </source>
</evidence>